<keyword evidence="1" id="KW-0812">Transmembrane</keyword>
<dbReference type="AlphaFoldDB" id="A0A2H0UD18"/>
<proteinExistence type="predicted"/>
<comment type="caution">
    <text evidence="2">The sequence shown here is derived from an EMBL/GenBank/DDBJ whole genome shotgun (WGS) entry which is preliminary data.</text>
</comment>
<reference evidence="3" key="1">
    <citation type="submission" date="2017-09" db="EMBL/GenBank/DDBJ databases">
        <title>Depth-based differentiation of microbial function through sediment-hosted aquifers and enrichment of novel symbionts in the deep terrestrial subsurface.</title>
        <authorList>
            <person name="Probst A.J."/>
            <person name="Ladd B."/>
            <person name="Jarett J.K."/>
            <person name="Geller-Mcgrath D.E."/>
            <person name="Sieber C.M.K."/>
            <person name="Emerson J.B."/>
            <person name="Anantharaman K."/>
            <person name="Thomas B.C."/>
            <person name="Malmstrom R."/>
            <person name="Stieglmeier M."/>
            <person name="Klingl A."/>
            <person name="Woyke T."/>
            <person name="Ryan C.M."/>
            <person name="Banfield J.F."/>
        </authorList>
    </citation>
    <scope>NUCLEOTIDE SEQUENCE [LARGE SCALE GENOMIC DNA]</scope>
</reference>
<sequence>MPKMIFAIVFDFGIILSIALMAGIANKRIDVIAYTPLYPLLRFVDSYVFIKGFWNIIVMRRTSSDWNSVRRYTQTAGGR</sequence>
<dbReference type="EMBL" id="PFBI01000006">
    <property type="protein sequence ID" value="PIR84318.1"/>
    <property type="molecule type" value="Genomic_DNA"/>
</dbReference>
<keyword evidence="1" id="KW-1133">Transmembrane helix</keyword>
<name>A0A2H0UD18_9BACT</name>
<organism evidence="2 3">
    <name type="scientific">Candidatus Kaiserbacteria bacterium CG10_big_fil_rev_8_21_14_0_10_47_16</name>
    <dbReference type="NCBI Taxonomy" id="1974608"/>
    <lineage>
        <taxon>Bacteria</taxon>
        <taxon>Candidatus Kaiseribacteriota</taxon>
    </lineage>
</organism>
<feature type="transmembrane region" description="Helical" evidence="1">
    <location>
        <begin position="5"/>
        <end position="25"/>
    </location>
</feature>
<evidence type="ECO:0000313" key="3">
    <source>
        <dbReference type="Proteomes" id="UP000229344"/>
    </source>
</evidence>
<dbReference type="Proteomes" id="UP000229344">
    <property type="component" value="Unassembled WGS sequence"/>
</dbReference>
<evidence type="ECO:0000313" key="2">
    <source>
        <dbReference type="EMBL" id="PIR84318.1"/>
    </source>
</evidence>
<keyword evidence="1" id="KW-0472">Membrane</keyword>
<evidence type="ECO:0000256" key="1">
    <source>
        <dbReference type="SAM" id="Phobius"/>
    </source>
</evidence>
<gene>
    <name evidence="2" type="ORF">COU16_01850</name>
</gene>
<protein>
    <submittedName>
        <fullName evidence="2">Uncharacterized protein</fullName>
    </submittedName>
</protein>
<accession>A0A2H0UD18</accession>